<sequence>MLVVVAVLRRSEASEDNKRLIQPLPPTITTSTSVAKLRSSNPNRPHHQILIHHCITTDHFVVTHVYLCWSCSLIILQHYHAFKDPPNSVSVQLRKRELKGGQRVCFL</sequence>
<dbReference type="EMBL" id="CM042015">
    <property type="protein sequence ID" value="KAI3710674.1"/>
    <property type="molecule type" value="Genomic_DNA"/>
</dbReference>
<accession>A0ACB9AKU9</accession>
<protein>
    <submittedName>
        <fullName evidence="1">Uncharacterized protein</fullName>
    </submittedName>
</protein>
<name>A0ACB9AKU9_CICIN</name>
<comment type="caution">
    <text evidence="1">The sequence shown here is derived from an EMBL/GenBank/DDBJ whole genome shotgun (WGS) entry which is preliminary data.</text>
</comment>
<organism evidence="1 2">
    <name type="scientific">Cichorium intybus</name>
    <name type="common">Chicory</name>
    <dbReference type="NCBI Taxonomy" id="13427"/>
    <lineage>
        <taxon>Eukaryota</taxon>
        <taxon>Viridiplantae</taxon>
        <taxon>Streptophyta</taxon>
        <taxon>Embryophyta</taxon>
        <taxon>Tracheophyta</taxon>
        <taxon>Spermatophyta</taxon>
        <taxon>Magnoliopsida</taxon>
        <taxon>eudicotyledons</taxon>
        <taxon>Gunneridae</taxon>
        <taxon>Pentapetalae</taxon>
        <taxon>asterids</taxon>
        <taxon>campanulids</taxon>
        <taxon>Asterales</taxon>
        <taxon>Asteraceae</taxon>
        <taxon>Cichorioideae</taxon>
        <taxon>Cichorieae</taxon>
        <taxon>Cichoriinae</taxon>
        <taxon>Cichorium</taxon>
    </lineage>
</organism>
<evidence type="ECO:0000313" key="1">
    <source>
        <dbReference type="EMBL" id="KAI3710674.1"/>
    </source>
</evidence>
<gene>
    <name evidence="1" type="ORF">L2E82_40463</name>
</gene>
<keyword evidence="2" id="KW-1185">Reference proteome</keyword>
<reference evidence="1 2" key="2">
    <citation type="journal article" date="2022" name="Mol. Ecol. Resour.">
        <title>The genomes of chicory, endive, great burdock and yacon provide insights into Asteraceae paleo-polyploidization history and plant inulin production.</title>
        <authorList>
            <person name="Fan W."/>
            <person name="Wang S."/>
            <person name="Wang H."/>
            <person name="Wang A."/>
            <person name="Jiang F."/>
            <person name="Liu H."/>
            <person name="Zhao H."/>
            <person name="Xu D."/>
            <person name="Zhang Y."/>
        </authorList>
    </citation>
    <scope>NUCLEOTIDE SEQUENCE [LARGE SCALE GENOMIC DNA]</scope>
    <source>
        <strain evidence="2">cv. Punajuju</strain>
        <tissue evidence="1">Leaves</tissue>
    </source>
</reference>
<proteinExistence type="predicted"/>
<dbReference type="Proteomes" id="UP001055811">
    <property type="component" value="Linkage Group LG07"/>
</dbReference>
<evidence type="ECO:0000313" key="2">
    <source>
        <dbReference type="Proteomes" id="UP001055811"/>
    </source>
</evidence>
<reference evidence="2" key="1">
    <citation type="journal article" date="2022" name="Mol. Ecol. Resour.">
        <title>The genomes of chicory, endive, great burdock and yacon provide insights into Asteraceae palaeo-polyploidization history and plant inulin production.</title>
        <authorList>
            <person name="Fan W."/>
            <person name="Wang S."/>
            <person name="Wang H."/>
            <person name="Wang A."/>
            <person name="Jiang F."/>
            <person name="Liu H."/>
            <person name="Zhao H."/>
            <person name="Xu D."/>
            <person name="Zhang Y."/>
        </authorList>
    </citation>
    <scope>NUCLEOTIDE SEQUENCE [LARGE SCALE GENOMIC DNA]</scope>
    <source>
        <strain evidence="2">cv. Punajuju</strain>
    </source>
</reference>